<dbReference type="GO" id="GO:0016787">
    <property type="term" value="F:hydrolase activity"/>
    <property type="evidence" value="ECO:0007669"/>
    <property type="project" value="UniProtKB-KW"/>
</dbReference>
<dbReference type="SUPFAM" id="SSF56529">
    <property type="entry name" value="FAH"/>
    <property type="match status" value="1"/>
</dbReference>
<evidence type="ECO:0000256" key="1">
    <source>
        <dbReference type="ARBA" id="ARBA00022723"/>
    </source>
</evidence>
<dbReference type="PANTHER" id="PTHR11820:SF7">
    <property type="entry name" value="ACYLPYRUVASE FAHD1, MITOCHONDRIAL"/>
    <property type="match status" value="1"/>
</dbReference>
<organism evidence="3 4">
    <name type="scientific">candidate division CSSED10-310 bacterium</name>
    <dbReference type="NCBI Taxonomy" id="2855610"/>
    <lineage>
        <taxon>Bacteria</taxon>
        <taxon>Bacteria division CSSED10-310</taxon>
    </lineage>
</organism>
<dbReference type="PANTHER" id="PTHR11820">
    <property type="entry name" value="ACYLPYRUVASE"/>
    <property type="match status" value="1"/>
</dbReference>
<feature type="domain" description="Fumarylacetoacetase-like C-terminal" evidence="2">
    <location>
        <begin position="15"/>
        <end position="213"/>
    </location>
</feature>
<reference evidence="3 4" key="1">
    <citation type="submission" date="2024-09" db="EMBL/GenBank/DDBJ databases">
        <title>Laminarin stimulates single cell rates of sulfate reduction while oxygen inhibits transcriptomic activity in coastal marine sediment.</title>
        <authorList>
            <person name="Lindsay M."/>
            <person name="Orcutt B."/>
            <person name="Emerson D."/>
            <person name="Stepanauskas R."/>
            <person name="D'Angelo T."/>
        </authorList>
    </citation>
    <scope>NUCLEOTIDE SEQUENCE [LARGE SCALE GENOMIC DNA]</scope>
    <source>
        <strain evidence="3">SAG AM-311-K15</strain>
    </source>
</reference>
<dbReference type="Pfam" id="PF01557">
    <property type="entry name" value="FAA_hydrolase"/>
    <property type="match status" value="1"/>
</dbReference>
<proteinExistence type="predicted"/>
<keyword evidence="1" id="KW-0479">Metal-binding</keyword>
<dbReference type="InterPro" id="IPR036663">
    <property type="entry name" value="Fumarylacetoacetase_C_sf"/>
</dbReference>
<name>A0ABV6Z0Z3_UNCC1</name>
<dbReference type="Gene3D" id="3.90.850.10">
    <property type="entry name" value="Fumarylacetoacetase-like, C-terminal domain"/>
    <property type="match status" value="1"/>
</dbReference>
<evidence type="ECO:0000313" key="3">
    <source>
        <dbReference type="EMBL" id="MFC1852115.1"/>
    </source>
</evidence>
<keyword evidence="4" id="KW-1185">Reference proteome</keyword>
<evidence type="ECO:0000313" key="4">
    <source>
        <dbReference type="Proteomes" id="UP001594351"/>
    </source>
</evidence>
<accession>A0ABV6Z0Z3</accession>
<dbReference type="InterPro" id="IPR011234">
    <property type="entry name" value="Fumarylacetoacetase-like_C"/>
</dbReference>
<evidence type="ECO:0000259" key="2">
    <source>
        <dbReference type="Pfam" id="PF01557"/>
    </source>
</evidence>
<comment type="caution">
    <text evidence="3">The sequence shown here is derived from an EMBL/GenBank/DDBJ whole genome shotgun (WGS) entry which is preliminary data.</text>
</comment>
<protein>
    <submittedName>
        <fullName evidence="3">Fumarylacetoacetate hydrolase family protein</fullName>
    </submittedName>
</protein>
<gene>
    <name evidence="3" type="ORF">ACFL27_18125</name>
</gene>
<dbReference type="EMBL" id="JBHPBY010000268">
    <property type="protein sequence ID" value="MFC1852115.1"/>
    <property type="molecule type" value="Genomic_DNA"/>
</dbReference>
<dbReference type="Proteomes" id="UP001594351">
    <property type="component" value="Unassembled WGS sequence"/>
</dbReference>
<sequence length="216" mass="23718">MQLTSGHFVVDAHRIFCIGRNYRAHAREMNSEVPSEPVVFMKSPSCLLAVGEDIHFPAHGQELHHEAEVVVLIGKEGRAQTDTEAYSFVAGITLGLDLTLRDVQKKLKQKGLPWEKSKSFEDSAPIGKFSECDAAVNLEALEFYCRVNGAIRQQGNTADLIFPIPTLIVALSKIWILKPGDLIYTGTPAGVGPLKVGDEVSLQSELFGSFTWKIVP</sequence>
<keyword evidence="3" id="KW-0378">Hydrolase</keyword>